<feature type="domain" description="Alpha-glycerophosphate oxidase C-terminal" evidence="8">
    <location>
        <begin position="403"/>
        <end position="521"/>
    </location>
</feature>
<proteinExistence type="inferred from homology"/>
<keyword evidence="4" id="KW-0274">FAD</keyword>
<dbReference type="InterPro" id="IPR038299">
    <property type="entry name" value="DAO_C_sf"/>
</dbReference>
<keyword evidence="3" id="KW-0285">Flavoprotein</keyword>
<accession>A0A2A9F0G0</accession>
<reference evidence="9 10" key="1">
    <citation type="submission" date="2017-10" db="EMBL/GenBank/DDBJ databases">
        <title>Sequencing the genomes of 1000 actinobacteria strains.</title>
        <authorList>
            <person name="Klenk H.-P."/>
        </authorList>
    </citation>
    <scope>NUCLEOTIDE SEQUENCE [LARGE SCALE GENOMIC DNA]</scope>
    <source>
        <strain evidence="9 10">DSM 21838</strain>
    </source>
</reference>
<name>A0A2A9F0G0_9MICO</name>
<evidence type="ECO:0000256" key="3">
    <source>
        <dbReference type="ARBA" id="ARBA00022630"/>
    </source>
</evidence>
<dbReference type="EMBL" id="PDJI01000003">
    <property type="protein sequence ID" value="PFG44887.1"/>
    <property type="molecule type" value="Genomic_DNA"/>
</dbReference>
<dbReference type="InterPro" id="IPR006076">
    <property type="entry name" value="FAD-dep_OxRdtase"/>
</dbReference>
<feature type="region of interest" description="Disordered" evidence="6">
    <location>
        <begin position="404"/>
        <end position="424"/>
    </location>
</feature>
<dbReference type="InterPro" id="IPR031656">
    <property type="entry name" value="DAO_C"/>
</dbReference>
<dbReference type="PRINTS" id="PR01001">
    <property type="entry name" value="FADG3PDH"/>
</dbReference>
<gene>
    <name evidence="9" type="ORF">ATJ97_0160</name>
</gene>
<dbReference type="Pfam" id="PF16901">
    <property type="entry name" value="DAO_C"/>
    <property type="match status" value="1"/>
</dbReference>
<dbReference type="OrthoDB" id="9766796at2"/>
<protein>
    <submittedName>
        <fullName evidence="9">Glycerol-3-phosphate dehydrogenase</fullName>
    </submittedName>
</protein>
<dbReference type="InterPro" id="IPR000447">
    <property type="entry name" value="G3P_DH_FAD-dep"/>
</dbReference>
<dbReference type="Gene3D" id="3.50.50.60">
    <property type="entry name" value="FAD/NAD(P)-binding domain"/>
    <property type="match status" value="1"/>
</dbReference>
<feature type="domain" description="FAD dependent oxidoreductase" evidence="7">
    <location>
        <begin position="19"/>
        <end position="382"/>
    </location>
</feature>
<sequence length="556" mass="60968">MTPNASATHKNSRTPDQYDVLVIGAGINGVGVAQDATLRGLRVLLIEQDDICSGVSAWSGRLIHGGFRYLEHYDIPLVRESLRERERLFRLAPHLVKPVRLVMPFYKHNRRPSWLIRLGMLAYDVLSFDKKSPWHEVLNTTRLQERFRGIGRDGLGGAGVFTDGQVELAERLCVEIAVDAVAGGADFRTHTRVDGPLVEAGQVVGVRWTDQLTGETGESRAAVVVNAAGPWIDQVLAGTESPQPRLGGGTKGSHLIVDPFPGAPDDVVYYESRRDGRLVLVIPWYGRYMIGTTDIRFEGDPVDARCDIGEAEYLLSEVNSLIPEAGLTMDDVLYTFSGVRPLPYAPGVPESKVPRSHVLHDHAGSGLPGLVTVVGGKLTTYRQLAQDVVEDVFRRLGRKAPPCQTKKRAFPGARPRREPEKWSAGAPEQVVRRLRKFYGTRAADVWALAAAKPALGEVIDPSTGLTAAELVFAVEVDLAATLTDVLARRVLLAFEPGHGLDIAARAADVLGEHLGWDLERRVDEFDGYRRWLDRLAVPNPDGPRSESFGAEAVESR</sequence>
<dbReference type="GO" id="GO:0004368">
    <property type="term" value="F:glycerol-3-phosphate dehydrogenase (quinone) activity"/>
    <property type="evidence" value="ECO:0007669"/>
    <property type="project" value="InterPro"/>
</dbReference>
<comment type="similarity">
    <text evidence="2">Belongs to the FAD-dependent glycerol-3-phosphate dehydrogenase family.</text>
</comment>
<dbReference type="InterPro" id="IPR036188">
    <property type="entry name" value="FAD/NAD-bd_sf"/>
</dbReference>
<evidence type="ECO:0000256" key="6">
    <source>
        <dbReference type="SAM" id="MobiDB-lite"/>
    </source>
</evidence>
<dbReference type="PANTHER" id="PTHR11985">
    <property type="entry name" value="GLYCEROL-3-PHOSPHATE DEHYDROGENASE"/>
    <property type="match status" value="1"/>
</dbReference>
<evidence type="ECO:0000256" key="2">
    <source>
        <dbReference type="ARBA" id="ARBA00007330"/>
    </source>
</evidence>
<evidence type="ECO:0000313" key="9">
    <source>
        <dbReference type="EMBL" id="PFG44887.1"/>
    </source>
</evidence>
<dbReference type="GO" id="GO:0046168">
    <property type="term" value="P:glycerol-3-phosphate catabolic process"/>
    <property type="evidence" value="ECO:0007669"/>
    <property type="project" value="TreeGrafter"/>
</dbReference>
<dbReference type="Pfam" id="PF01266">
    <property type="entry name" value="DAO"/>
    <property type="match status" value="1"/>
</dbReference>
<comment type="caution">
    <text evidence="9">The sequence shown here is derived from an EMBL/GenBank/DDBJ whole genome shotgun (WGS) entry which is preliminary data.</text>
</comment>
<dbReference type="PROSITE" id="PS00978">
    <property type="entry name" value="FAD_G3PDH_2"/>
    <property type="match status" value="1"/>
</dbReference>
<comment type="cofactor">
    <cofactor evidence="1">
        <name>FAD</name>
        <dbReference type="ChEBI" id="CHEBI:57692"/>
    </cofactor>
</comment>
<dbReference type="Proteomes" id="UP000222106">
    <property type="component" value="Unassembled WGS sequence"/>
</dbReference>
<dbReference type="RefSeq" id="WP_098482108.1">
    <property type="nucleotide sequence ID" value="NZ_PDJI01000003.1"/>
</dbReference>
<dbReference type="AlphaFoldDB" id="A0A2A9F0G0"/>
<evidence type="ECO:0000256" key="4">
    <source>
        <dbReference type="ARBA" id="ARBA00022827"/>
    </source>
</evidence>
<evidence type="ECO:0000256" key="1">
    <source>
        <dbReference type="ARBA" id="ARBA00001974"/>
    </source>
</evidence>
<dbReference type="Gene3D" id="3.30.9.10">
    <property type="entry name" value="D-Amino Acid Oxidase, subunit A, domain 2"/>
    <property type="match status" value="1"/>
</dbReference>
<dbReference type="SUPFAM" id="SSF51905">
    <property type="entry name" value="FAD/NAD(P)-binding domain"/>
    <property type="match status" value="1"/>
</dbReference>
<organism evidence="9 10">
    <name type="scientific">Georgenia soli</name>
    <dbReference type="NCBI Taxonomy" id="638953"/>
    <lineage>
        <taxon>Bacteria</taxon>
        <taxon>Bacillati</taxon>
        <taxon>Actinomycetota</taxon>
        <taxon>Actinomycetes</taxon>
        <taxon>Micrococcales</taxon>
        <taxon>Bogoriellaceae</taxon>
        <taxon>Georgenia</taxon>
    </lineage>
</organism>
<keyword evidence="10" id="KW-1185">Reference proteome</keyword>
<evidence type="ECO:0000259" key="7">
    <source>
        <dbReference type="Pfam" id="PF01266"/>
    </source>
</evidence>
<evidence type="ECO:0000313" key="10">
    <source>
        <dbReference type="Proteomes" id="UP000222106"/>
    </source>
</evidence>
<keyword evidence="5" id="KW-0560">Oxidoreductase</keyword>
<evidence type="ECO:0000259" key="8">
    <source>
        <dbReference type="Pfam" id="PF16901"/>
    </source>
</evidence>
<dbReference type="PANTHER" id="PTHR11985:SF15">
    <property type="entry name" value="GLYCEROL-3-PHOSPHATE DEHYDROGENASE, MITOCHONDRIAL"/>
    <property type="match status" value="1"/>
</dbReference>
<evidence type="ECO:0000256" key="5">
    <source>
        <dbReference type="ARBA" id="ARBA00023002"/>
    </source>
</evidence>
<dbReference type="Gene3D" id="1.10.8.870">
    <property type="entry name" value="Alpha-glycerophosphate oxidase, cap domain"/>
    <property type="match status" value="1"/>
</dbReference>